<sequence length="252" mass="23804">MSSPERRPGAAGAAGAAGAPARRRRPVWVWLLLALLAIVLIVVISLLASRCGSGSTTGAPPAPPANGAPAGAAGAAPGAPGGPPAGAPPAGAAGAVPGAAGAPPAGGAPGTAPGQPGSTAAPGAGGAAQGQAGSTDPAALQARIDRIVAADPISFRPNSAQLSDSGSASLRQVARELGTVPTVRVAVTGHAAPIGGPGTPDPQQLSEQRATVVADELAAAGVARDRLQTRGVSDTDPGPSPAVARRADVSVS</sequence>
<keyword evidence="3" id="KW-0812">Transmembrane</keyword>
<gene>
    <name evidence="5" type="ORF">ACFPBZ_06090</name>
</gene>
<feature type="compositionally biased region" description="Low complexity" evidence="2">
    <location>
        <begin position="67"/>
        <end position="78"/>
    </location>
</feature>
<keyword evidence="6" id="KW-1185">Reference proteome</keyword>
<keyword evidence="3" id="KW-1133">Transmembrane helix</keyword>
<dbReference type="Pfam" id="PF00691">
    <property type="entry name" value="OmpA"/>
    <property type="match status" value="1"/>
</dbReference>
<accession>A0ABV9YML4</accession>
<proteinExistence type="predicted"/>
<feature type="transmembrane region" description="Helical" evidence="3">
    <location>
        <begin position="27"/>
        <end position="48"/>
    </location>
</feature>
<dbReference type="Gene3D" id="3.30.1330.60">
    <property type="entry name" value="OmpA-like domain"/>
    <property type="match status" value="1"/>
</dbReference>
<reference evidence="6" key="1">
    <citation type="journal article" date="2019" name="Int. J. Syst. Evol. Microbiol.">
        <title>The Global Catalogue of Microorganisms (GCM) 10K type strain sequencing project: providing services to taxonomists for standard genome sequencing and annotation.</title>
        <authorList>
            <consortium name="The Broad Institute Genomics Platform"/>
            <consortium name="The Broad Institute Genome Sequencing Center for Infectious Disease"/>
            <person name="Wu L."/>
            <person name="Ma J."/>
        </authorList>
    </citation>
    <scope>NUCLEOTIDE SEQUENCE [LARGE SCALE GENOMIC DNA]</scope>
    <source>
        <strain evidence="6">CGMCC 4.7093</strain>
    </source>
</reference>
<protein>
    <submittedName>
        <fullName evidence="5">OmpA family protein</fullName>
    </submittedName>
</protein>
<evidence type="ECO:0000259" key="4">
    <source>
        <dbReference type="PROSITE" id="PS51123"/>
    </source>
</evidence>
<comment type="caution">
    <text evidence="5">The sequence shown here is derived from an EMBL/GenBank/DDBJ whole genome shotgun (WGS) entry which is preliminary data.</text>
</comment>
<evidence type="ECO:0000313" key="6">
    <source>
        <dbReference type="Proteomes" id="UP001595947"/>
    </source>
</evidence>
<evidence type="ECO:0000256" key="1">
    <source>
        <dbReference type="PROSITE-ProRule" id="PRU00473"/>
    </source>
</evidence>
<name>A0ABV9YML4_9PSEU</name>
<dbReference type="InterPro" id="IPR006665">
    <property type="entry name" value="OmpA-like"/>
</dbReference>
<dbReference type="PANTHER" id="PTHR30329">
    <property type="entry name" value="STATOR ELEMENT OF FLAGELLAR MOTOR COMPLEX"/>
    <property type="match status" value="1"/>
</dbReference>
<evidence type="ECO:0000256" key="3">
    <source>
        <dbReference type="SAM" id="Phobius"/>
    </source>
</evidence>
<dbReference type="Proteomes" id="UP001595947">
    <property type="component" value="Unassembled WGS sequence"/>
</dbReference>
<dbReference type="InterPro" id="IPR050330">
    <property type="entry name" value="Bact_OuterMem_StrucFunc"/>
</dbReference>
<dbReference type="SUPFAM" id="SSF103088">
    <property type="entry name" value="OmpA-like"/>
    <property type="match status" value="1"/>
</dbReference>
<dbReference type="EMBL" id="JBHSIV010000005">
    <property type="protein sequence ID" value="MFC5061766.1"/>
    <property type="molecule type" value="Genomic_DNA"/>
</dbReference>
<evidence type="ECO:0000256" key="2">
    <source>
        <dbReference type="SAM" id="MobiDB-lite"/>
    </source>
</evidence>
<feature type="domain" description="OmpA-like" evidence="4">
    <location>
        <begin position="142"/>
        <end position="252"/>
    </location>
</feature>
<dbReference type="PANTHER" id="PTHR30329:SF21">
    <property type="entry name" value="LIPOPROTEIN YIAD-RELATED"/>
    <property type="match status" value="1"/>
</dbReference>
<dbReference type="PROSITE" id="PS51123">
    <property type="entry name" value="OMPA_2"/>
    <property type="match status" value="1"/>
</dbReference>
<dbReference type="InterPro" id="IPR036737">
    <property type="entry name" value="OmpA-like_sf"/>
</dbReference>
<evidence type="ECO:0000313" key="5">
    <source>
        <dbReference type="EMBL" id="MFC5061766.1"/>
    </source>
</evidence>
<dbReference type="CDD" id="cd07185">
    <property type="entry name" value="OmpA_C-like"/>
    <property type="match status" value="1"/>
</dbReference>
<keyword evidence="1 3" id="KW-0472">Membrane</keyword>
<dbReference type="RefSeq" id="WP_378035121.1">
    <property type="nucleotide sequence ID" value="NZ_JBHSIV010000005.1"/>
</dbReference>
<feature type="region of interest" description="Disordered" evidence="2">
    <location>
        <begin position="53"/>
        <end position="137"/>
    </location>
</feature>
<organism evidence="5 6">
    <name type="scientific">Actinomycetospora atypica</name>
    <dbReference type="NCBI Taxonomy" id="1290095"/>
    <lineage>
        <taxon>Bacteria</taxon>
        <taxon>Bacillati</taxon>
        <taxon>Actinomycetota</taxon>
        <taxon>Actinomycetes</taxon>
        <taxon>Pseudonocardiales</taxon>
        <taxon>Pseudonocardiaceae</taxon>
        <taxon>Actinomycetospora</taxon>
    </lineage>
</organism>
<feature type="compositionally biased region" description="Low complexity" evidence="2">
    <location>
        <begin position="88"/>
        <end position="122"/>
    </location>
</feature>
<feature type="region of interest" description="Disordered" evidence="2">
    <location>
        <begin position="224"/>
        <end position="252"/>
    </location>
</feature>